<protein>
    <recommendedName>
        <fullName evidence="4">Zinc finger GRF-type domain-containing protein</fullName>
    </recommendedName>
</protein>
<accession>A0ABU6YDM8</accession>
<organism evidence="2 3">
    <name type="scientific">Stylosanthes scabra</name>
    <dbReference type="NCBI Taxonomy" id="79078"/>
    <lineage>
        <taxon>Eukaryota</taxon>
        <taxon>Viridiplantae</taxon>
        <taxon>Streptophyta</taxon>
        <taxon>Embryophyta</taxon>
        <taxon>Tracheophyta</taxon>
        <taxon>Spermatophyta</taxon>
        <taxon>Magnoliopsida</taxon>
        <taxon>eudicotyledons</taxon>
        <taxon>Gunneridae</taxon>
        <taxon>Pentapetalae</taxon>
        <taxon>rosids</taxon>
        <taxon>fabids</taxon>
        <taxon>Fabales</taxon>
        <taxon>Fabaceae</taxon>
        <taxon>Papilionoideae</taxon>
        <taxon>50 kb inversion clade</taxon>
        <taxon>dalbergioids sensu lato</taxon>
        <taxon>Dalbergieae</taxon>
        <taxon>Pterocarpus clade</taxon>
        <taxon>Stylosanthes</taxon>
    </lineage>
</organism>
<comment type="caution">
    <text evidence="2">The sequence shown here is derived from an EMBL/GenBank/DDBJ whole genome shotgun (WGS) entry which is preliminary data.</text>
</comment>
<reference evidence="2 3" key="1">
    <citation type="journal article" date="2023" name="Plants (Basel)">
        <title>Bridging the Gap: Combining Genomics and Transcriptomics Approaches to Understand Stylosanthes scabra, an Orphan Legume from the Brazilian Caatinga.</title>
        <authorList>
            <person name="Ferreira-Neto J.R.C."/>
            <person name="da Silva M.D."/>
            <person name="Binneck E."/>
            <person name="de Melo N.F."/>
            <person name="da Silva R.H."/>
            <person name="de Melo A.L.T.M."/>
            <person name="Pandolfi V."/>
            <person name="Bustamante F.O."/>
            <person name="Brasileiro-Vidal A.C."/>
            <person name="Benko-Iseppon A.M."/>
        </authorList>
    </citation>
    <scope>NUCLEOTIDE SEQUENCE [LARGE SCALE GENOMIC DNA]</scope>
    <source>
        <tissue evidence="2">Leaves</tissue>
    </source>
</reference>
<dbReference type="EMBL" id="JASCZI010241939">
    <property type="protein sequence ID" value="MED6208525.1"/>
    <property type="molecule type" value="Genomic_DNA"/>
</dbReference>
<feature type="region of interest" description="Disordered" evidence="1">
    <location>
        <begin position="1"/>
        <end position="40"/>
    </location>
</feature>
<evidence type="ECO:0000256" key="1">
    <source>
        <dbReference type="SAM" id="MobiDB-lite"/>
    </source>
</evidence>
<dbReference type="Proteomes" id="UP001341840">
    <property type="component" value="Unassembled WGS sequence"/>
</dbReference>
<sequence length="103" mass="11362">MKSDKISSRSRPSAGGGRSERSSSTQGVFAAKVRDDSDGANPKCKCGVYDILYLSRTATNSNKLFFGCSFFKYTEKLKKNGKVDFAEKKEDASEHFSKIGMEN</sequence>
<name>A0ABU6YDM8_9FABA</name>
<evidence type="ECO:0000313" key="2">
    <source>
        <dbReference type="EMBL" id="MED6208525.1"/>
    </source>
</evidence>
<gene>
    <name evidence="2" type="ORF">PIB30_045925</name>
</gene>
<proteinExistence type="predicted"/>
<evidence type="ECO:0000313" key="3">
    <source>
        <dbReference type="Proteomes" id="UP001341840"/>
    </source>
</evidence>
<evidence type="ECO:0008006" key="4">
    <source>
        <dbReference type="Google" id="ProtNLM"/>
    </source>
</evidence>
<keyword evidence="3" id="KW-1185">Reference proteome</keyword>